<feature type="compositionally biased region" description="Low complexity" evidence="1">
    <location>
        <begin position="1001"/>
        <end position="1030"/>
    </location>
</feature>
<feature type="compositionally biased region" description="Polar residues" evidence="1">
    <location>
        <begin position="111"/>
        <end position="131"/>
    </location>
</feature>
<dbReference type="OrthoDB" id="7668649at2759"/>
<feature type="compositionally biased region" description="Low complexity" evidence="1">
    <location>
        <begin position="639"/>
        <end position="649"/>
    </location>
</feature>
<protein>
    <submittedName>
        <fullName evidence="2">Uncharacterized protein</fullName>
    </submittedName>
</protein>
<feature type="compositionally biased region" description="Polar residues" evidence="1">
    <location>
        <begin position="975"/>
        <end position="1000"/>
    </location>
</feature>
<feature type="compositionally biased region" description="Basic and acidic residues" evidence="1">
    <location>
        <begin position="695"/>
        <end position="704"/>
    </location>
</feature>
<feature type="non-terminal residue" evidence="2">
    <location>
        <position position="1"/>
    </location>
</feature>
<evidence type="ECO:0000313" key="2">
    <source>
        <dbReference type="EMBL" id="CAF4377742.1"/>
    </source>
</evidence>
<feature type="compositionally biased region" description="Low complexity" evidence="1">
    <location>
        <begin position="25"/>
        <end position="40"/>
    </location>
</feature>
<feature type="region of interest" description="Disordered" evidence="1">
    <location>
        <begin position="885"/>
        <end position="909"/>
    </location>
</feature>
<feature type="compositionally biased region" description="Polar residues" evidence="1">
    <location>
        <begin position="677"/>
        <end position="694"/>
    </location>
</feature>
<dbReference type="AlphaFoldDB" id="A0A8S2V497"/>
<feature type="region of interest" description="Disordered" evidence="1">
    <location>
        <begin position="960"/>
        <end position="1089"/>
    </location>
</feature>
<feature type="compositionally biased region" description="Low complexity" evidence="1">
    <location>
        <begin position="658"/>
        <end position="676"/>
    </location>
</feature>
<feature type="compositionally biased region" description="Low complexity" evidence="1">
    <location>
        <begin position="1"/>
        <end position="12"/>
    </location>
</feature>
<evidence type="ECO:0000313" key="3">
    <source>
        <dbReference type="Proteomes" id="UP000681722"/>
    </source>
</evidence>
<name>A0A8S2V497_9BILA</name>
<feature type="non-terminal residue" evidence="2">
    <location>
        <position position="1089"/>
    </location>
</feature>
<sequence>TNAALNNDLNANTPYAEQDYCDSLSRPPSSSSSRNTPTSKSNKRKLDEIADTFSDSEISGRENKHKFEHDSPDERSRKTGTPLSGCLTRNNGVNDPTFNFGTNGNIPNGISDNSNLSIQSPSSTNGGNLLQNIPGVPPSQTSLLTQSSLTQQQPPSSYMPISPRNQFVMTNDSPFLQTNSQVFVFTTQLANEAAEAVLKQECPNIIEYHKSLRTTADYLASLPTNLNNHSLLSQLHSPSCHSSRPINMNGVPMMCNGGQQLPPSHWPQQNDLRSLNHSPFGRMTPTIPGGLPQPNVIAGNVLLGGNTPPPPGMRMGHMATHLNDGENLTPEQLKHRTEQLSKIGHMRKTMGVRGRGRGSGRNAPPIDHQQMMMMSGPPGPHPLEHHHHPPMCMGPHGNPMMNMNGPPHHMMHMRDGPPHGMMIDMNGCPSPMMTGPNGPYPFPPGHFHQDPFSPHPHHHQQQQAAQEWSRLQQEHYKEREKAKLDSLQPNSRGQPPPYPSSLTPTSSANTTARLLSPKIEGSTPRLHKVGQPEKFIPENLPSKKLSNNNQTPLEIQMTPSPTQMNYIEMEGEELTITKHVNKSYRSNNGNNFNSSCKDEPMTPLSRSTSTPNPMPQTPLSSQSTTPNHQLHQAPHNHSHLNQNGNNNAQLPPPPPSLTPNSLNNNSIPPPNIRNTSKANMLNSSSPLVHHTLSTPKDEPLEHPKTPTNNMAPPLSSMLQMTNNLQTSNSPYNNGSKLSSTSSSCITVATTATGANNLTSPNLANMAKSVDQLQQQQQSHLSAHHHHPHQMHNMNIAQFQNMNRMGPDHPQHHHLNMYKSPGLMMHDHSPMNGPPPSHGPKCSGKMANHHPSGLYPVNSKLPPEGHMQRLGPPHHQQFMHVQQDDMFSIPPNTPQNQQPQLHPHENRPASINNTYVNATMSIAQLNIQSLGPGLQPGTIHLHHQTSMPHGDPMFAQQFSAMNNEQPNGPFGPQFNDMCQQQDSSAQPPHPSVNSQANEKNMQQTQQNPNSNSINNSSQSPLSGLPPSQQPSVGREKNVQIEPQGVSTIRYKPNSSSSRNRSSNSDIDFLPPPSPQIPPNQNPNRLSKQQQ</sequence>
<feature type="compositionally biased region" description="Polar residues" evidence="1">
    <location>
        <begin position="544"/>
        <end position="553"/>
    </location>
</feature>
<organism evidence="2 3">
    <name type="scientific">Didymodactylos carnosus</name>
    <dbReference type="NCBI Taxonomy" id="1234261"/>
    <lineage>
        <taxon>Eukaryota</taxon>
        <taxon>Metazoa</taxon>
        <taxon>Spiralia</taxon>
        <taxon>Gnathifera</taxon>
        <taxon>Rotifera</taxon>
        <taxon>Eurotatoria</taxon>
        <taxon>Bdelloidea</taxon>
        <taxon>Philodinida</taxon>
        <taxon>Philodinidae</taxon>
        <taxon>Didymodactylos</taxon>
    </lineage>
</organism>
<feature type="region of interest" description="Disordered" evidence="1">
    <location>
        <begin position="825"/>
        <end position="871"/>
    </location>
</feature>
<evidence type="ECO:0000256" key="1">
    <source>
        <dbReference type="SAM" id="MobiDB-lite"/>
    </source>
</evidence>
<feature type="compositionally biased region" description="Basic and acidic residues" evidence="1">
    <location>
        <begin position="472"/>
        <end position="484"/>
    </location>
</feature>
<feature type="compositionally biased region" description="Polar residues" evidence="1">
    <location>
        <begin position="585"/>
        <end position="595"/>
    </location>
</feature>
<feature type="compositionally biased region" description="Pro residues" evidence="1">
    <location>
        <begin position="1068"/>
        <end position="1079"/>
    </location>
</feature>
<reference evidence="2" key="1">
    <citation type="submission" date="2021-02" db="EMBL/GenBank/DDBJ databases">
        <authorList>
            <person name="Nowell W R."/>
        </authorList>
    </citation>
    <scope>NUCLEOTIDE SEQUENCE</scope>
</reference>
<gene>
    <name evidence="2" type="ORF">SRO942_LOCUS38185</name>
</gene>
<feature type="compositionally biased region" description="Low complexity" evidence="1">
    <location>
        <begin position="1052"/>
        <end position="1063"/>
    </location>
</feature>
<feature type="compositionally biased region" description="Polar residues" evidence="1">
    <location>
        <begin position="79"/>
        <end position="95"/>
    </location>
</feature>
<proteinExistence type="predicted"/>
<dbReference type="EMBL" id="CAJOBC010089186">
    <property type="protein sequence ID" value="CAF4377742.1"/>
    <property type="molecule type" value="Genomic_DNA"/>
</dbReference>
<feature type="region of interest" description="Disordered" evidence="1">
    <location>
        <begin position="1"/>
        <end position="95"/>
    </location>
</feature>
<feature type="region of interest" description="Disordered" evidence="1">
    <location>
        <begin position="111"/>
        <end position="142"/>
    </location>
</feature>
<feature type="region of interest" description="Disordered" evidence="1">
    <location>
        <begin position="434"/>
        <end position="553"/>
    </location>
</feature>
<feature type="region of interest" description="Disordered" evidence="1">
    <location>
        <begin position="585"/>
        <end position="708"/>
    </location>
</feature>
<feature type="compositionally biased region" description="Basic and acidic residues" evidence="1">
    <location>
        <begin position="58"/>
        <end position="77"/>
    </location>
</feature>
<accession>A0A8S2V497</accession>
<feature type="compositionally biased region" description="Polar residues" evidence="1">
    <location>
        <begin position="604"/>
        <end position="630"/>
    </location>
</feature>
<comment type="caution">
    <text evidence="2">The sequence shown here is derived from an EMBL/GenBank/DDBJ whole genome shotgun (WGS) entry which is preliminary data.</text>
</comment>
<dbReference type="Proteomes" id="UP000681722">
    <property type="component" value="Unassembled WGS sequence"/>
</dbReference>